<evidence type="ECO:0000313" key="1">
    <source>
        <dbReference type="EMBL" id="KHA74975.1"/>
    </source>
</evidence>
<dbReference type="AlphaFoldDB" id="A0A0A6DIH7"/>
<proteinExistence type="predicted"/>
<sequence length="103" mass="11553">MVNTQAFDGVRSRLLIDRRGAGQSLRQGPQFEPRSLHLTTLGGVLNWFSHRVVALKPARQGAGRWEWLFPFQGLQRRLAGFKAQPEGPGLLLCRAALLEAYLE</sequence>
<accession>A0A0A6DIH7</accession>
<dbReference type="PATRIC" id="fig|587753.9.peg.300"/>
<dbReference type="Proteomes" id="UP000030564">
    <property type="component" value="Unassembled WGS sequence"/>
</dbReference>
<gene>
    <name evidence="1" type="ORF">NZ35_01480</name>
</gene>
<reference evidence="1 2" key="1">
    <citation type="submission" date="2014-10" db="EMBL/GenBank/DDBJ databases">
        <title>Draft genome sequence of Pseudomonas chlororaphis EA105.</title>
        <authorList>
            <person name="McCully L.M."/>
            <person name="Bitzer A.S."/>
            <person name="Spence C."/>
            <person name="Bais H."/>
            <person name="Silby M.W."/>
        </authorList>
    </citation>
    <scope>NUCLEOTIDE SEQUENCE [LARGE SCALE GENOMIC DNA]</scope>
    <source>
        <strain evidence="1 2">EA105</strain>
    </source>
</reference>
<name>A0A0A6DIH7_9PSED</name>
<protein>
    <submittedName>
        <fullName evidence="1">Uncharacterized protein</fullName>
    </submittedName>
</protein>
<organism evidence="1 2">
    <name type="scientific">Pseudomonas chlororaphis</name>
    <dbReference type="NCBI Taxonomy" id="587753"/>
    <lineage>
        <taxon>Bacteria</taxon>
        <taxon>Pseudomonadati</taxon>
        <taxon>Pseudomonadota</taxon>
        <taxon>Gammaproteobacteria</taxon>
        <taxon>Pseudomonadales</taxon>
        <taxon>Pseudomonadaceae</taxon>
        <taxon>Pseudomonas</taxon>
    </lineage>
</organism>
<evidence type="ECO:0000313" key="2">
    <source>
        <dbReference type="Proteomes" id="UP000030564"/>
    </source>
</evidence>
<dbReference type="EMBL" id="JSFK01000001">
    <property type="protein sequence ID" value="KHA74975.1"/>
    <property type="molecule type" value="Genomic_DNA"/>
</dbReference>
<comment type="caution">
    <text evidence="1">The sequence shown here is derived from an EMBL/GenBank/DDBJ whole genome shotgun (WGS) entry which is preliminary data.</text>
</comment>